<dbReference type="GO" id="GO:0003968">
    <property type="term" value="F:RNA-directed RNA polymerase activity"/>
    <property type="evidence" value="ECO:0007669"/>
    <property type="project" value="EnsemblFungi"/>
</dbReference>
<evidence type="ECO:0000256" key="14">
    <source>
        <dbReference type="RuleBase" id="RU003474"/>
    </source>
</evidence>
<keyword evidence="17" id="KW-1185">Reference proteome</keyword>
<comment type="function">
    <text evidence="9">DNA-dependent RNA polymerase catalyzes the transcription of DNA into RNA using the four ribonucleoside triphosphates as substrates. Component of RNA polymerase II which synthesizes mRNA precursors and many functional non-coding RNAs. Pol II is the central component of the basal RNA polymerase II transcription machinery. It is composed of mobile elements that move relative to each other. Component of RNA polymerases IV and V which mediate short-interfering RNAs (siRNA) accumulation and subsequent RNA-directed DNA methylation-dependent (RdDM) transcriptional gene silencing (TGS) of endogenous repeated sequences, including transposable elements. Required for RNA silencing.</text>
</comment>
<dbReference type="PANTHER" id="PTHR11239:SF1">
    <property type="entry name" value="DNA-DIRECTED RNA POLYMERASE II SUBUNIT RPB9"/>
    <property type="match status" value="1"/>
</dbReference>
<dbReference type="InterPro" id="IPR012164">
    <property type="entry name" value="Rpa12/Rpb9/Rpc10/TFS"/>
</dbReference>
<proteinExistence type="inferred from homology"/>
<sequence length="116" mass="13603">MASFHFCAECNNLLYPKEDPLNKQLLYACRNCEHQEEADNQCVYRHEVQHIPIEETMVITDLSADPTYPRDNNHPCPKCGHEVAVYFQSRSRRADTSMRLYFACCNKDCGHRWFDA</sequence>
<comment type="subcellular location">
    <subcellularLocation>
        <location evidence="1">Nucleus</location>
        <location evidence="1">Nucleolus</location>
    </subcellularLocation>
</comment>
<feature type="binding site" evidence="12">
    <location>
        <position position="29"/>
    </location>
    <ligand>
        <name>Zn(2+)</name>
        <dbReference type="ChEBI" id="CHEBI:29105"/>
        <label>1</label>
    </ligand>
</feature>
<gene>
    <name evidence="16" type="ORF">BCR36DRAFT_348926</name>
</gene>
<dbReference type="SMART" id="SM00440">
    <property type="entry name" value="ZnF_C2C2"/>
    <property type="match status" value="1"/>
</dbReference>
<dbReference type="GO" id="GO:0001193">
    <property type="term" value="P:maintenance of transcriptional fidelity during transcription elongation by RNA polymerase II"/>
    <property type="evidence" value="ECO:0007669"/>
    <property type="project" value="EnsemblFungi"/>
</dbReference>
<feature type="binding site" evidence="12">
    <location>
        <position position="109"/>
    </location>
    <ligand>
        <name>Zn(2+)</name>
        <dbReference type="ChEBI" id="CHEBI:29105"/>
        <label>2</label>
    </ligand>
</feature>
<dbReference type="Pfam" id="PF01096">
    <property type="entry name" value="Zn_ribbon_TFIIS"/>
    <property type="match status" value="1"/>
</dbReference>
<evidence type="ECO:0000256" key="9">
    <source>
        <dbReference type="ARBA" id="ARBA00055413"/>
    </source>
</evidence>
<dbReference type="InterPro" id="IPR001222">
    <property type="entry name" value="Znf_TFIIS"/>
</dbReference>
<feature type="binding site" evidence="12">
    <location>
        <position position="79"/>
    </location>
    <ligand>
        <name>Zn(2+)</name>
        <dbReference type="ChEBI" id="CHEBI:29105"/>
        <label>2</label>
    </ligand>
</feature>
<evidence type="ECO:0000256" key="1">
    <source>
        <dbReference type="ARBA" id="ARBA00004604"/>
    </source>
</evidence>
<evidence type="ECO:0000256" key="3">
    <source>
        <dbReference type="ARBA" id="ARBA00022478"/>
    </source>
</evidence>
<dbReference type="InterPro" id="IPR019761">
    <property type="entry name" value="DNA-dir_RNA_pol-M_15_CS"/>
</dbReference>
<keyword evidence="7 11" id="KW-0804">Transcription</keyword>
<dbReference type="SMART" id="SM00661">
    <property type="entry name" value="RPOL9"/>
    <property type="match status" value="1"/>
</dbReference>
<evidence type="ECO:0000256" key="7">
    <source>
        <dbReference type="ARBA" id="ARBA00023163"/>
    </source>
</evidence>
<dbReference type="PROSITE" id="PS51133">
    <property type="entry name" value="ZF_TFIIS_2"/>
    <property type="match status" value="1"/>
</dbReference>
<keyword evidence="6 12" id="KW-0862">Zinc</keyword>
<organism evidence="16 17">
    <name type="scientific">Piromyces finnis</name>
    <dbReference type="NCBI Taxonomy" id="1754191"/>
    <lineage>
        <taxon>Eukaryota</taxon>
        <taxon>Fungi</taxon>
        <taxon>Fungi incertae sedis</taxon>
        <taxon>Chytridiomycota</taxon>
        <taxon>Chytridiomycota incertae sedis</taxon>
        <taxon>Neocallimastigomycetes</taxon>
        <taxon>Neocallimastigales</taxon>
        <taxon>Neocallimastigaceae</taxon>
        <taxon>Piromyces</taxon>
    </lineage>
</organism>
<dbReference type="PROSITE" id="PS01030">
    <property type="entry name" value="RNA_POL_M_15KD"/>
    <property type="match status" value="1"/>
</dbReference>
<comment type="caution">
    <text evidence="16">The sequence shown here is derived from an EMBL/GenBank/DDBJ whole genome shotgun (WGS) entry which is preliminary data.</text>
</comment>
<evidence type="ECO:0000256" key="13">
    <source>
        <dbReference type="PIRSR" id="PIRSR005586-2"/>
    </source>
</evidence>
<feature type="binding site" evidence="12">
    <location>
        <position position="76"/>
    </location>
    <ligand>
        <name>Zn(2+)</name>
        <dbReference type="ChEBI" id="CHEBI:29105"/>
        <label>2</label>
    </ligand>
</feature>
<dbReference type="AlphaFoldDB" id="A0A1Y1VF54"/>
<dbReference type="InterPro" id="IPR001529">
    <property type="entry name" value="Zn_ribbon_RPB9"/>
</dbReference>
<evidence type="ECO:0000256" key="12">
    <source>
        <dbReference type="PIRSR" id="PIRSR005586-1"/>
    </source>
</evidence>
<dbReference type="PIRSF" id="PIRSF005586">
    <property type="entry name" value="RNApol_RpoM"/>
    <property type="match status" value="1"/>
</dbReference>
<dbReference type="InterPro" id="IPR034012">
    <property type="entry name" value="Zn_ribbon_RPB9_C"/>
</dbReference>
<feature type="binding site" evidence="12">
    <location>
        <position position="10"/>
    </location>
    <ligand>
        <name>Zn(2+)</name>
        <dbReference type="ChEBI" id="CHEBI:29105"/>
        <label>1</label>
    </ligand>
</feature>
<keyword evidence="5 13" id="KW-0863">Zinc-finger</keyword>
<dbReference type="EMBL" id="MCFH01000012">
    <property type="protein sequence ID" value="ORX53873.1"/>
    <property type="molecule type" value="Genomic_DNA"/>
</dbReference>
<evidence type="ECO:0000259" key="15">
    <source>
        <dbReference type="PROSITE" id="PS51133"/>
    </source>
</evidence>
<dbReference type="GO" id="GO:0006367">
    <property type="term" value="P:transcription initiation at RNA polymerase II promoter"/>
    <property type="evidence" value="ECO:0007669"/>
    <property type="project" value="EnsemblFungi"/>
</dbReference>
<evidence type="ECO:0000256" key="2">
    <source>
        <dbReference type="ARBA" id="ARBA00011730"/>
    </source>
</evidence>
<protein>
    <recommendedName>
        <fullName evidence="11">DNA-directed RNA polymerase subunit</fullName>
    </recommendedName>
</protein>
<comment type="similarity">
    <text evidence="11 14">Belongs to the archaeal rpoM/eukaryotic RPA12/RPB9/RPC11 RNA polymerase family.</text>
</comment>
<dbReference type="CDD" id="cd10508">
    <property type="entry name" value="Zn-ribbon_RPB9"/>
    <property type="match status" value="1"/>
</dbReference>
<dbReference type="FunFam" id="2.20.25.10:FF:000008">
    <property type="entry name" value="DNA-directed RNA polymerase II subunit RPB9"/>
    <property type="match status" value="1"/>
</dbReference>
<keyword evidence="4 12" id="KW-0479">Metal-binding</keyword>
<dbReference type="GO" id="GO:0005730">
    <property type="term" value="C:nucleolus"/>
    <property type="evidence" value="ECO:0007669"/>
    <property type="project" value="UniProtKB-SubCell"/>
</dbReference>
<dbReference type="GO" id="GO:0000419">
    <property type="term" value="C:RNA polymerase V complex"/>
    <property type="evidence" value="ECO:0007669"/>
    <property type="project" value="UniProtKB-ARBA"/>
</dbReference>
<evidence type="ECO:0000256" key="11">
    <source>
        <dbReference type="PIRNR" id="PIRNR005586"/>
    </source>
</evidence>
<dbReference type="GO" id="GO:0003899">
    <property type="term" value="F:DNA-directed RNA polymerase activity"/>
    <property type="evidence" value="ECO:0007669"/>
    <property type="project" value="InterPro"/>
</dbReference>
<evidence type="ECO:0000256" key="8">
    <source>
        <dbReference type="ARBA" id="ARBA00023242"/>
    </source>
</evidence>
<comment type="subunit">
    <text evidence="10">Component of the RNA polymerase II, IV and V complexes. Interacts with NRPD1.</text>
</comment>
<dbReference type="PANTHER" id="PTHR11239">
    <property type="entry name" value="DNA-DIRECTED RNA POLYMERASE"/>
    <property type="match status" value="1"/>
</dbReference>
<dbReference type="SUPFAM" id="SSF57783">
    <property type="entry name" value="Zinc beta-ribbon"/>
    <property type="match status" value="2"/>
</dbReference>
<dbReference type="STRING" id="1754191.A0A1Y1VF54"/>
<feature type="domain" description="TFIIS-type" evidence="15">
    <location>
        <begin position="72"/>
        <end position="114"/>
    </location>
</feature>
<evidence type="ECO:0000313" key="16">
    <source>
        <dbReference type="EMBL" id="ORX53873.1"/>
    </source>
</evidence>
<reference evidence="16 17" key="1">
    <citation type="submission" date="2016-08" db="EMBL/GenBank/DDBJ databases">
        <title>Genomes of anaerobic fungi encode conserved fungal cellulosomes for biomass hydrolysis.</title>
        <authorList>
            <consortium name="DOE Joint Genome Institute"/>
            <person name="Haitjema C.H."/>
            <person name="Gilmore S.P."/>
            <person name="Henske J.K."/>
            <person name="Solomon K.V."/>
            <person name="De Groot R."/>
            <person name="Kuo A."/>
            <person name="Mondo S.J."/>
            <person name="Salamov A.A."/>
            <person name="Labutti K."/>
            <person name="Zhao Z."/>
            <person name="Chiniquy J."/>
            <person name="Barry K."/>
            <person name="Brewer H.M."/>
            <person name="Purvine S.O."/>
            <person name="Wright A.T."/>
            <person name="Boxma B."/>
            <person name="Van Alen T."/>
            <person name="Hackstein J.H."/>
            <person name="Baker S.E."/>
            <person name="Grigoriev I.V."/>
            <person name="O'Malley M.A."/>
        </authorList>
    </citation>
    <scope>NUCLEOTIDE SEQUENCE [LARGE SCALE GENOMIC DNA]</scope>
    <source>
        <strain evidence="17">finn</strain>
    </source>
</reference>
<dbReference type="Proteomes" id="UP000193719">
    <property type="component" value="Unassembled WGS sequence"/>
</dbReference>
<dbReference type="GO" id="GO:0003676">
    <property type="term" value="F:nucleic acid binding"/>
    <property type="evidence" value="ECO:0007669"/>
    <property type="project" value="InterPro"/>
</dbReference>
<feature type="binding site" evidence="12">
    <location>
        <position position="32"/>
    </location>
    <ligand>
        <name>Zn(2+)</name>
        <dbReference type="ChEBI" id="CHEBI:29105"/>
        <label>1</label>
    </ligand>
</feature>
<dbReference type="GO" id="GO:0006283">
    <property type="term" value="P:transcription-coupled nucleotide-excision repair"/>
    <property type="evidence" value="ECO:0007669"/>
    <property type="project" value="EnsemblFungi"/>
</dbReference>
<feature type="binding site" evidence="12">
    <location>
        <position position="104"/>
    </location>
    <ligand>
        <name>Zn(2+)</name>
        <dbReference type="ChEBI" id="CHEBI:29105"/>
        <label>2</label>
    </ligand>
</feature>
<keyword evidence="8 11" id="KW-0539">Nucleus</keyword>
<dbReference type="OrthoDB" id="282270at2759"/>
<feature type="zinc finger region" description="C4-type" evidence="13">
    <location>
        <begin position="7"/>
        <end position="32"/>
    </location>
</feature>
<accession>A0A1Y1VF54</accession>
<keyword evidence="3 11" id="KW-0240">DNA-directed RNA polymerase</keyword>
<evidence type="ECO:0000256" key="5">
    <source>
        <dbReference type="ARBA" id="ARBA00022771"/>
    </source>
</evidence>
<comment type="subunit">
    <text evidence="2">Component of the RNA polymerase II (Pol II) complex consisting of 12 subunits.</text>
</comment>
<reference evidence="16 17" key="2">
    <citation type="submission" date="2016-08" db="EMBL/GenBank/DDBJ databases">
        <title>Pervasive Adenine N6-methylation of Active Genes in Fungi.</title>
        <authorList>
            <consortium name="DOE Joint Genome Institute"/>
            <person name="Mondo S.J."/>
            <person name="Dannebaum R.O."/>
            <person name="Kuo R.C."/>
            <person name="Labutti K."/>
            <person name="Haridas S."/>
            <person name="Kuo A."/>
            <person name="Salamov A."/>
            <person name="Ahrendt S.R."/>
            <person name="Lipzen A."/>
            <person name="Sullivan W."/>
            <person name="Andreopoulos W.B."/>
            <person name="Clum A."/>
            <person name="Lindquist E."/>
            <person name="Daum C."/>
            <person name="Ramamoorthy G.K."/>
            <person name="Gryganskyi A."/>
            <person name="Culley D."/>
            <person name="Magnuson J.K."/>
            <person name="James T.Y."/>
            <person name="O'Malley M.A."/>
            <person name="Stajich J.E."/>
            <person name="Spatafora J.W."/>
            <person name="Visel A."/>
            <person name="Grigoriev I.V."/>
        </authorList>
    </citation>
    <scope>NUCLEOTIDE SEQUENCE [LARGE SCALE GENOMIC DNA]</scope>
    <source>
        <strain evidence="17">finn</strain>
    </source>
</reference>
<evidence type="ECO:0000256" key="6">
    <source>
        <dbReference type="ARBA" id="ARBA00022833"/>
    </source>
</evidence>
<dbReference type="FunFam" id="2.20.25.10:FF:000004">
    <property type="entry name" value="DNA-directed RNA polymerase subunit"/>
    <property type="match status" value="1"/>
</dbReference>
<evidence type="ECO:0000256" key="4">
    <source>
        <dbReference type="ARBA" id="ARBA00022723"/>
    </source>
</evidence>
<dbReference type="GO" id="GO:0008270">
    <property type="term" value="F:zinc ion binding"/>
    <property type="evidence" value="ECO:0007669"/>
    <property type="project" value="UniProtKB-KW"/>
</dbReference>
<dbReference type="GO" id="GO:0005665">
    <property type="term" value="C:RNA polymerase II, core complex"/>
    <property type="evidence" value="ECO:0007669"/>
    <property type="project" value="EnsemblFungi"/>
</dbReference>
<dbReference type="Pfam" id="PF02150">
    <property type="entry name" value="Zn_ribbon_RPB9"/>
    <property type="match status" value="1"/>
</dbReference>
<dbReference type="Gene3D" id="2.20.25.10">
    <property type="match status" value="2"/>
</dbReference>
<evidence type="ECO:0000256" key="10">
    <source>
        <dbReference type="ARBA" id="ARBA00063449"/>
    </source>
</evidence>
<evidence type="ECO:0000313" key="17">
    <source>
        <dbReference type="Proteomes" id="UP000193719"/>
    </source>
</evidence>
<feature type="binding site" evidence="12">
    <location>
        <position position="7"/>
    </location>
    <ligand>
        <name>Zn(2+)</name>
        <dbReference type="ChEBI" id="CHEBI:29105"/>
        <label>1</label>
    </ligand>
</feature>
<name>A0A1Y1VF54_9FUNG</name>